<dbReference type="InterPro" id="IPR043502">
    <property type="entry name" value="DNA/RNA_pol_sf"/>
</dbReference>
<dbReference type="InterPro" id="IPR012337">
    <property type="entry name" value="RNaseH-like_sf"/>
</dbReference>
<name>A0AAQ3U264_PASNO</name>
<dbReference type="Gene3D" id="3.30.420.10">
    <property type="entry name" value="Ribonuclease H-like superfamily/Ribonuclease H"/>
    <property type="match status" value="1"/>
</dbReference>
<dbReference type="PANTHER" id="PTHR11439:SF524">
    <property type="entry name" value="RNA-DIRECTED DNA POLYMERASE, PROTEIN KINASE RLK-PELLE-DLSV FAMILY"/>
    <property type="match status" value="1"/>
</dbReference>
<dbReference type="EMBL" id="CP144751">
    <property type="protein sequence ID" value="WVZ84149.1"/>
    <property type="molecule type" value="Genomic_DNA"/>
</dbReference>
<accession>A0AAQ3U264</accession>
<feature type="region of interest" description="Disordered" evidence="1">
    <location>
        <begin position="240"/>
        <end position="344"/>
    </location>
</feature>
<reference evidence="3 4" key="1">
    <citation type="submission" date="2024-02" db="EMBL/GenBank/DDBJ databases">
        <title>High-quality chromosome-scale genome assembly of Pensacola bahiagrass (Paspalum notatum Flugge var. saurae).</title>
        <authorList>
            <person name="Vega J.M."/>
            <person name="Podio M."/>
            <person name="Orjuela J."/>
            <person name="Siena L.A."/>
            <person name="Pessino S.C."/>
            <person name="Combes M.C."/>
            <person name="Mariac C."/>
            <person name="Albertini E."/>
            <person name="Pupilli F."/>
            <person name="Ortiz J.P.A."/>
            <person name="Leblanc O."/>
        </authorList>
    </citation>
    <scope>NUCLEOTIDE SEQUENCE [LARGE SCALE GENOMIC DNA]</scope>
    <source>
        <strain evidence="3">R1</strain>
        <tissue evidence="3">Leaf</tissue>
    </source>
</reference>
<protein>
    <recommendedName>
        <fullName evidence="2">Integrase catalytic domain-containing protein</fullName>
    </recommendedName>
</protein>
<dbReference type="InterPro" id="IPR001584">
    <property type="entry name" value="Integrase_cat-core"/>
</dbReference>
<evidence type="ECO:0000256" key="1">
    <source>
        <dbReference type="SAM" id="MobiDB-lite"/>
    </source>
</evidence>
<dbReference type="PROSITE" id="PS50994">
    <property type="entry name" value="INTEGRASE"/>
    <property type="match status" value="1"/>
</dbReference>
<dbReference type="SUPFAM" id="SSF56672">
    <property type="entry name" value="DNA/RNA polymerases"/>
    <property type="match status" value="1"/>
</dbReference>
<dbReference type="PANTHER" id="PTHR11439">
    <property type="entry name" value="GAG-POL-RELATED RETROTRANSPOSON"/>
    <property type="match status" value="1"/>
</dbReference>
<feature type="domain" description="Integrase catalytic" evidence="2">
    <location>
        <begin position="19"/>
        <end position="140"/>
    </location>
</feature>
<evidence type="ECO:0000313" key="4">
    <source>
        <dbReference type="Proteomes" id="UP001341281"/>
    </source>
</evidence>
<proteinExistence type="predicted"/>
<dbReference type="Proteomes" id="UP001341281">
    <property type="component" value="Chromosome 07"/>
</dbReference>
<feature type="compositionally biased region" description="Low complexity" evidence="1">
    <location>
        <begin position="240"/>
        <end position="254"/>
    </location>
</feature>
<dbReference type="InterPro" id="IPR036397">
    <property type="entry name" value="RNaseH_sf"/>
</dbReference>
<feature type="compositionally biased region" description="Pro residues" evidence="1">
    <location>
        <begin position="310"/>
        <end position="339"/>
    </location>
</feature>
<dbReference type="InterPro" id="IPR057670">
    <property type="entry name" value="SH3_retrovirus"/>
</dbReference>
<dbReference type="CDD" id="cd09272">
    <property type="entry name" value="RNase_HI_RT_Ty1"/>
    <property type="match status" value="1"/>
</dbReference>
<dbReference type="AlphaFoldDB" id="A0AAQ3U264"/>
<sequence>MQLQGDWIVDSGASTHMTSSAEVHQHLVELAALAKTQFSSPIKCFQADNGTEFINSATTKFFAAQGTHLRSSCPYTSPQNGKAERIIRTLNNSIRTMLLHASLPPAYWAEGLLTACYLHNRRPSSSIQHDIPYTRLHNQPPTYDHLCVFGCLCYPNMQATSKHKLAPRSTACVFLGYPPSHKGYHCLDLSTHRIIIFRHVIFDETAFPFAAPSDASSPASHDFLLDDDMVSVPCSTVVAGGTSSSTPVVTPSPSDVEQPPPDVATSHGSPPSTPGGHGHVPPPGLSVVPFPRVYVRRPRPEPSGAAAAPAAPPDAPTPPTAPSPAPAASPAPPPPPLPPRTTRTMTGAIPRISYKGLVATTSSSPLPIPMNYRSALADANWRAAMMDEYQALVDNNTWQLVPRPPGANIVTGKWIFWHKFHADGSLARHKARWVVRGFSQREGVDYDETFSRLSNRPPYGLIAASRTWPIHQLDVKNAFLHGHLAETVYYQQPPGFIDPGAPDHVCRLLKSLYGLKQAPRAWYQRFATFIRQLGFVASTSDTSLFILREGTSLAYLLLYVDDIVLTASSSALLQRIMARLSSEFAMMDLGALHFLGIAVTRSSDGLFLSQRQYAVELLQRAGMAECHPTPTPVDTHAKLSATDGVLLSEKDASEYRSLAGALQYLTLTRPDLAYAVQQVCLFMHAPREPHRALIKRILCFVQGTLSSGLHIGTGSSTRRSPTRRRPGRLSGLSTIHLRLLRLSRRQSGFLVLQTTVSRSSAEAEYRAVAHVMAECCWLRQLLQELHIQLPSATIVFCDNVSAVYMTANPVHHKRTKHIEIDIHFVREKVALGEIRVLHVPSSHQFADIMTKRLPTALFREFRSSLCVREPPASTAGGC</sequence>
<dbReference type="SUPFAM" id="SSF53098">
    <property type="entry name" value="Ribonuclease H-like"/>
    <property type="match status" value="1"/>
</dbReference>
<organism evidence="3 4">
    <name type="scientific">Paspalum notatum var. saurae</name>
    <dbReference type="NCBI Taxonomy" id="547442"/>
    <lineage>
        <taxon>Eukaryota</taxon>
        <taxon>Viridiplantae</taxon>
        <taxon>Streptophyta</taxon>
        <taxon>Embryophyta</taxon>
        <taxon>Tracheophyta</taxon>
        <taxon>Spermatophyta</taxon>
        <taxon>Magnoliopsida</taxon>
        <taxon>Liliopsida</taxon>
        <taxon>Poales</taxon>
        <taxon>Poaceae</taxon>
        <taxon>PACMAD clade</taxon>
        <taxon>Panicoideae</taxon>
        <taxon>Andropogonodae</taxon>
        <taxon>Paspaleae</taxon>
        <taxon>Paspalinae</taxon>
        <taxon>Paspalum</taxon>
    </lineage>
</organism>
<dbReference type="Pfam" id="PF25597">
    <property type="entry name" value="SH3_retrovirus"/>
    <property type="match status" value="1"/>
</dbReference>
<evidence type="ECO:0000259" key="2">
    <source>
        <dbReference type="PROSITE" id="PS50994"/>
    </source>
</evidence>
<dbReference type="GO" id="GO:0015074">
    <property type="term" value="P:DNA integration"/>
    <property type="evidence" value="ECO:0007669"/>
    <property type="project" value="InterPro"/>
</dbReference>
<keyword evidence="4" id="KW-1185">Reference proteome</keyword>
<dbReference type="InterPro" id="IPR013103">
    <property type="entry name" value="RVT_2"/>
</dbReference>
<evidence type="ECO:0000313" key="3">
    <source>
        <dbReference type="EMBL" id="WVZ84149.1"/>
    </source>
</evidence>
<dbReference type="GO" id="GO:0003676">
    <property type="term" value="F:nucleic acid binding"/>
    <property type="evidence" value="ECO:0007669"/>
    <property type="project" value="InterPro"/>
</dbReference>
<gene>
    <name evidence="3" type="ORF">U9M48_031209</name>
</gene>
<dbReference type="Pfam" id="PF07727">
    <property type="entry name" value="RVT_2"/>
    <property type="match status" value="1"/>
</dbReference>